<dbReference type="PANTHER" id="PTHR30231:SF41">
    <property type="entry name" value="DNA POLYMERASE III SUBUNIT EPSILON"/>
    <property type="match status" value="1"/>
</dbReference>
<evidence type="ECO:0000256" key="5">
    <source>
        <dbReference type="SAM" id="Coils"/>
    </source>
</evidence>
<comment type="subunit">
    <text evidence="3">DNA polymerase III contains a core (composed of alpha, epsilon and theta chains) that associates with a tau subunit. This core dimerizes to form the POLIII' complex. PolIII' associates with the gamma complex (composed of gamma, delta, delta', psi and chi chains) and with the beta chain to form the complete DNA polymerase III complex.</text>
</comment>
<feature type="chain" id="PRO_5037992043" description="DNA-directed DNA polymerase" evidence="7">
    <location>
        <begin position="23"/>
        <end position="727"/>
    </location>
</feature>
<dbReference type="Pfam" id="PF00929">
    <property type="entry name" value="RNase_T"/>
    <property type="match status" value="1"/>
</dbReference>
<accession>A0A936ZMT0</accession>
<evidence type="ECO:0000256" key="2">
    <source>
        <dbReference type="ARBA" id="ARBA00025483"/>
    </source>
</evidence>
<dbReference type="EC" id="2.7.7.7" evidence="1"/>
<keyword evidence="9" id="KW-0269">Exonuclease</keyword>
<evidence type="ECO:0000256" key="6">
    <source>
        <dbReference type="SAM" id="Phobius"/>
    </source>
</evidence>
<dbReference type="FunFam" id="3.30.420.10:FF:000045">
    <property type="entry name" value="3'-5' exonuclease DinG"/>
    <property type="match status" value="1"/>
</dbReference>
<evidence type="ECO:0000256" key="7">
    <source>
        <dbReference type="SAM" id="SignalP"/>
    </source>
</evidence>
<feature type="coiled-coil region" evidence="5">
    <location>
        <begin position="106"/>
        <end position="133"/>
    </location>
</feature>
<evidence type="ECO:0000256" key="1">
    <source>
        <dbReference type="ARBA" id="ARBA00012417"/>
    </source>
</evidence>
<protein>
    <recommendedName>
        <fullName evidence="1">DNA-directed DNA polymerase</fullName>
        <ecNumber evidence="1">2.7.7.7</ecNumber>
    </recommendedName>
</protein>
<keyword evidence="6" id="KW-0472">Membrane</keyword>
<evidence type="ECO:0000313" key="9">
    <source>
        <dbReference type="EMBL" id="MBL0419081.1"/>
    </source>
</evidence>
<keyword evidence="9" id="KW-0378">Hydrolase</keyword>
<keyword evidence="9" id="KW-0540">Nuclease</keyword>
<dbReference type="NCBIfam" id="TIGR00573">
    <property type="entry name" value="dnaq"/>
    <property type="match status" value="1"/>
</dbReference>
<comment type="caution">
    <text evidence="9">The sequence shown here is derived from an EMBL/GenBank/DDBJ whole genome shotgun (WGS) entry which is preliminary data.</text>
</comment>
<dbReference type="AlphaFoldDB" id="A0A936ZMT0"/>
<keyword evidence="10" id="KW-1185">Reference proteome</keyword>
<keyword evidence="5" id="KW-0175">Coiled coil</keyword>
<dbReference type="PANTHER" id="PTHR30231">
    <property type="entry name" value="DNA POLYMERASE III SUBUNIT EPSILON"/>
    <property type="match status" value="1"/>
</dbReference>
<keyword evidence="6" id="KW-0812">Transmembrane</keyword>
<gene>
    <name evidence="9" type="ORF">JI739_01855</name>
</gene>
<dbReference type="InterPro" id="IPR006054">
    <property type="entry name" value="DnaQ"/>
</dbReference>
<evidence type="ECO:0000256" key="3">
    <source>
        <dbReference type="ARBA" id="ARBA00026073"/>
    </source>
</evidence>
<dbReference type="GO" id="GO:0005829">
    <property type="term" value="C:cytosol"/>
    <property type="evidence" value="ECO:0007669"/>
    <property type="project" value="TreeGrafter"/>
</dbReference>
<dbReference type="Proteomes" id="UP000613011">
    <property type="component" value="Unassembled WGS sequence"/>
</dbReference>
<dbReference type="SUPFAM" id="SSF53098">
    <property type="entry name" value="Ribonuclease H-like"/>
    <property type="match status" value="1"/>
</dbReference>
<comment type="function">
    <text evidence="2">DNA polymerase III is a complex, multichain enzyme responsible for most of the replicative synthesis in bacteria. The epsilon subunit contain the editing function and is a proofreading 3'-5' exonuclease.</text>
</comment>
<dbReference type="CDD" id="cd06127">
    <property type="entry name" value="DEDDh"/>
    <property type="match status" value="1"/>
</dbReference>
<dbReference type="InterPro" id="IPR013520">
    <property type="entry name" value="Ribonucl_H"/>
</dbReference>
<feature type="domain" description="Exonuclease" evidence="8">
    <location>
        <begin position="536"/>
        <end position="704"/>
    </location>
</feature>
<dbReference type="EMBL" id="JAEQNA010000001">
    <property type="protein sequence ID" value="MBL0419081.1"/>
    <property type="molecule type" value="Genomic_DNA"/>
</dbReference>
<feature type="transmembrane region" description="Helical" evidence="6">
    <location>
        <begin position="47"/>
        <end position="67"/>
    </location>
</feature>
<evidence type="ECO:0000256" key="4">
    <source>
        <dbReference type="ARBA" id="ARBA00049244"/>
    </source>
</evidence>
<dbReference type="RefSeq" id="WP_201682136.1">
    <property type="nucleotide sequence ID" value="NZ_JAEQNA010000001.1"/>
</dbReference>
<dbReference type="GO" id="GO:0003677">
    <property type="term" value="F:DNA binding"/>
    <property type="evidence" value="ECO:0007669"/>
    <property type="project" value="InterPro"/>
</dbReference>
<evidence type="ECO:0000259" key="8">
    <source>
        <dbReference type="SMART" id="SM00479"/>
    </source>
</evidence>
<dbReference type="InterPro" id="IPR012337">
    <property type="entry name" value="RNaseH-like_sf"/>
</dbReference>
<organism evidence="9 10">
    <name type="scientific">Ramlibacter aurantiacus</name>
    <dbReference type="NCBI Taxonomy" id="2801330"/>
    <lineage>
        <taxon>Bacteria</taxon>
        <taxon>Pseudomonadati</taxon>
        <taxon>Pseudomonadota</taxon>
        <taxon>Betaproteobacteria</taxon>
        <taxon>Burkholderiales</taxon>
        <taxon>Comamonadaceae</taxon>
        <taxon>Ramlibacter</taxon>
    </lineage>
</organism>
<evidence type="ECO:0000313" key="10">
    <source>
        <dbReference type="Proteomes" id="UP000613011"/>
    </source>
</evidence>
<keyword evidence="6" id="KW-1133">Transmembrane helix</keyword>
<feature type="signal peptide" evidence="7">
    <location>
        <begin position="1"/>
        <end position="22"/>
    </location>
</feature>
<sequence length="727" mass="79989">MRIAPRLLLAVAGAALALAAWAALTAWLVAAALQPSERQAVAALLGPRLPLVVLAWIAGSAVLAWVLNQVWHRQVRAPARLLEATRILGQGGSRTALDAAGGNRELRALAAAIAELAAERDRLRDEVAQEVARASKGVQQERNRLAALMSELSQSVIVCNLDGRILLYNNRARLQVRTLSQTPRIAGGAELIGIGRSIYAVLDRELVAHALDDVGQRLARGATHPSSQFVTATRSGQLMRVQLAPVVAADATANDGTPGRIGGFVLMLDIITRSFEEALARDQLLHELVESSRASLASQQAALEMLALPDVDETMRERFMAVVRQEERAMATRLEALVRSPAYDLRTRWPLEDMRGADLVEAARRRIEAHCERPVAADDVDPRVWLRVDSFSLLQALASLSCRLVDEFGIRYLQLRLRAAGERAQLDLVWSGPPISTETVIHWERDPMRLRDQSLPLSVRDVVDRHGAEMWFERERVRHEAFFRFLLPLAPAAGAADTADDALALETSRPEYFDFDLFRSDDIPPELDERPLAALAYTVFDTETTGLAPSQGDQIIQIGATRIVNGKLLRHECFDQLVDPGRAIPAASIPIHGITGDMVAGQPRITEVLPTFHAYAQDTVLVAHNAAFDMRFLQLQEAAAGVAFRQPVLDTLLLSAVVHANQASHRLEDIAARFDIPLLGRHTALGDALVTAEILLRLIPLLEAMGIRTLRQAREASERTFYARLRY</sequence>
<name>A0A936ZMT0_9BURK</name>
<comment type="catalytic activity">
    <reaction evidence="4">
        <text>DNA(n) + a 2'-deoxyribonucleoside 5'-triphosphate = DNA(n+1) + diphosphate</text>
        <dbReference type="Rhea" id="RHEA:22508"/>
        <dbReference type="Rhea" id="RHEA-COMP:17339"/>
        <dbReference type="Rhea" id="RHEA-COMP:17340"/>
        <dbReference type="ChEBI" id="CHEBI:33019"/>
        <dbReference type="ChEBI" id="CHEBI:61560"/>
        <dbReference type="ChEBI" id="CHEBI:173112"/>
        <dbReference type="EC" id="2.7.7.7"/>
    </reaction>
</comment>
<dbReference type="Gene3D" id="3.30.420.10">
    <property type="entry name" value="Ribonuclease H-like superfamily/Ribonuclease H"/>
    <property type="match status" value="1"/>
</dbReference>
<dbReference type="SMART" id="SM00479">
    <property type="entry name" value="EXOIII"/>
    <property type="match status" value="1"/>
</dbReference>
<proteinExistence type="predicted"/>
<dbReference type="GO" id="GO:0003887">
    <property type="term" value="F:DNA-directed DNA polymerase activity"/>
    <property type="evidence" value="ECO:0007669"/>
    <property type="project" value="UniProtKB-EC"/>
</dbReference>
<reference evidence="9" key="1">
    <citation type="submission" date="2021-01" db="EMBL/GenBank/DDBJ databases">
        <title>Ramlibacter sp. strain AW1 16S ribosomal RNA gene Genome sequencing and assembly.</title>
        <authorList>
            <person name="Kang M."/>
        </authorList>
    </citation>
    <scope>NUCLEOTIDE SEQUENCE</scope>
    <source>
        <strain evidence="9">AW1</strain>
    </source>
</reference>
<keyword evidence="7" id="KW-0732">Signal</keyword>
<dbReference type="InterPro" id="IPR036397">
    <property type="entry name" value="RNaseH_sf"/>
</dbReference>
<dbReference type="GO" id="GO:0045004">
    <property type="term" value="P:DNA replication proofreading"/>
    <property type="evidence" value="ECO:0007669"/>
    <property type="project" value="TreeGrafter"/>
</dbReference>
<dbReference type="GO" id="GO:0008408">
    <property type="term" value="F:3'-5' exonuclease activity"/>
    <property type="evidence" value="ECO:0007669"/>
    <property type="project" value="TreeGrafter"/>
</dbReference>